<evidence type="ECO:0000256" key="3">
    <source>
        <dbReference type="ARBA" id="ARBA00023015"/>
    </source>
</evidence>
<comment type="caution">
    <text evidence="7">The sequence shown here is derived from an EMBL/GenBank/DDBJ whole genome shotgun (WGS) entry which is preliminary data.</text>
</comment>
<keyword evidence="2" id="KW-0678">Repressor</keyword>
<feature type="compositionally biased region" description="Basic residues" evidence="6">
    <location>
        <begin position="312"/>
        <end position="322"/>
    </location>
</feature>
<dbReference type="AlphaFoldDB" id="A0A9P4JIS0"/>
<dbReference type="GO" id="GO:0010468">
    <property type="term" value="P:regulation of gene expression"/>
    <property type="evidence" value="ECO:0007669"/>
    <property type="project" value="UniProtKB-ARBA"/>
</dbReference>
<dbReference type="Pfam" id="PF08598">
    <property type="entry name" value="Sds3"/>
    <property type="match status" value="1"/>
</dbReference>
<name>A0A9P4JIS0_9PLEO</name>
<evidence type="ECO:0008006" key="9">
    <source>
        <dbReference type="Google" id="ProtNLM"/>
    </source>
</evidence>
<keyword evidence="5" id="KW-0539">Nucleus</keyword>
<feature type="compositionally biased region" description="Low complexity" evidence="6">
    <location>
        <begin position="40"/>
        <end position="59"/>
    </location>
</feature>
<feature type="region of interest" description="Disordered" evidence="6">
    <location>
        <begin position="340"/>
        <end position="362"/>
    </location>
</feature>
<dbReference type="GO" id="GO:0005654">
    <property type="term" value="C:nucleoplasm"/>
    <property type="evidence" value="ECO:0007669"/>
    <property type="project" value="UniProtKB-ARBA"/>
</dbReference>
<protein>
    <recommendedName>
        <fullName evidence="9">Transcriptional regulatory protein DEP1</fullName>
    </recommendedName>
</protein>
<feature type="region of interest" description="Disordered" evidence="6">
    <location>
        <begin position="216"/>
        <end position="260"/>
    </location>
</feature>
<evidence type="ECO:0000313" key="8">
    <source>
        <dbReference type="Proteomes" id="UP000799536"/>
    </source>
</evidence>
<dbReference type="EMBL" id="ML994036">
    <property type="protein sequence ID" value="KAF2200161.1"/>
    <property type="molecule type" value="Genomic_DNA"/>
</dbReference>
<comment type="subcellular location">
    <subcellularLocation>
        <location evidence="1">Nucleus</location>
    </subcellularLocation>
</comment>
<dbReference type="SMART" id="SM01401">
    <property type="entry name" value="Sds3"/>
    <property type="match status" value="1"/>
</dbReference>
<dbReference type="InterPro" id="IPR013907">
    <property type="entry name" value="Sds3"/>
</dbReference>
<dbReference type="Proteomes" id="UP000799536">
    <property type="component" value="Unassembled WGS sequence"/>
</dbReference>
<feature type="compositionally biased region" description="Polar residues" evidence="6">
    <location>
        <begin position="1"/>
        <end position="15"/>
    </location>
</feature>
<feature type="compositionally biased region" description="Polar residues" evidence="6">
    <location>
        <begin position="243"/>
        <end position="252"/>
    </location>
</feature>
<evidence type="ECO:0000256" key="2">
    <source>
        <dbReference type="ARBA" id="ARBA00022491"/>
    </source>
</evidence>
<keyword evidence="8" id="KW-1185">Reference proteome</keyword>
<keyword evidence="4" id="KW-0804">Transcription</keyword>
<sequence length="773" mass="84397">MSVLQTRRSRSTTAPETGPDAAASNGAIPTSNNDRPPPSTGLSSSRLAASAAVTAPLHTQPLEPHTTALAVMPTAQLPALPSEMAENMDADKDGYEDYADNRSSSLSELDEPTPRPHAPEGFAENDSEAETERLENTPRRLARTATDLSVVSDHTFERTPSKLAHANTHYQDESGPPSPLATLVATMVDATGADAGLDTLSLVAAAEAGSIAELAGKKRKRSSAESISVHEPFEEPARKRSGTAKSATTNGSEEVLTDSAEQVNLVEEPEPVTAEDRISELAHEHIALENRQADIAQETVTELAAVARIAKPKRGGGRRGKRKVDDAGDTNSEILAHALEADVEADNDEDDAHDEESSKKKAAIESLMPIEKKFKLWREKLCDEQIAQCERELEILKQPNCTHPEFLSMVQCIDERRAEKIAFEKTLRAYKEKTLDIRINAEYHQAHSQYIQTVRKERERILSDCNQRVFELQRGRRQLGVEEINYSLKFPEKRSEQVRQQAAYNLEVSILAGTAKYVGFPAAPEMPAARPSDIDDDLRAMKITTRQPPPVPYVRQYTRTSAADEAAAEEQFIERTPWANPHHPAHHQAHYPGVAPGPPRASGQIYHTPAGQRRIVDVHAPNGSASTIDMLSNPPSSAAAQGPSHVDITRQESESPVLHMKRRPDEHRIHNETPLSQPRNFGMLSRETYPNSHPLGSSPAVNHMEQPLHDREGHAGPLGSRWGANGVRNHTTGPSIPAGSVIPGRPDVNRVPLPQRSTLGAVSVGNGNGIYGR</sequence>
<keyword evidence="3" id="KW-0805">Transcription regulation</keyword>
<feature type="region of interest" description="Disordered" evidence="6">
    <location>
        <begin position="631"/>
        <end position="658"/>
    </location>
</feature>
<feature type="region of interest" description="Disordered" evidence="6">
    <location>
        <begin position="312"/>
        <end position="331"/>
    </location>
</feature>
<evidence type="ECO:0000256" key="6">
    <source>
        <dbReference type="SAM" id="MobiDB-lite"/>
    </source>
</evidence>
<gene>
    <name evidence="7" type="ORF">GQ43DRAFT_441826</name>
</gene>
<evidence type="ECO:0000256" key="5">
    <source>
        <dbReference type="ARBA" id="ARBA00023242"/>
    </source>
</evidence>
<dbReference type="OrthoDB" id="20886at2759"/>
<feature type="region of interest" description="Disordered" evidence="6">
    <location>
        <begin position="690"/>
        <end position="745"/>
    </location>
</feature>
<feature type="compositionally biased region" description="Acidic residues" evidence="6">
    <location>
        <begin position="341"/>
        <end position="354"/>
    </location>
</feature>
<accession>A0A9P4JIS0</accession>
<organism evidence="7 8">
    <name type="scientific">Delitschia confertaspora ATCC 74209</name>
    <dbReference type="NCBI Taxonomy" id="1513339"/>
    <lineage>
        <taxon>Eukaryota</taxon>
        <taxon>Fungi</taxon>
        <taxon>Dikarya</taxon>
        <taxon>Ascomycota</taxon>
        <taxon>Pezizomycotina</taxon>
        <taxon>Dothideomycetes</taxon>
        <taxon>Pleosporomycetidae</taxon>
        <taxon>Pleosporales</taxon>
        <taxon>Delitschiaceae</taxon>
        <taxon>Delitschia</taxon>
    </lineage>
</organism>
<evidence type="ECO:0000313" key="7">
    <source>
        <dbReference type="EMBL" id="KAF2200161.1"/>
    </source>
</evidence>
<feature type="region of interest" description="Disordered" evidence="6">
    <location>
        <begin position="1"/>
        <end position="66"/>
    </location>
</feature>
<dbReference type="PANTHER" id="PTHR21964">
    <property type="entry name" value="BREAST CANCER METASTASIS-SUPPRESSOR 1"/>
    <property type="match status" value="1"/>
</dbReference>
<reference evidence="7" key="1">
    <citation type="journal article" date="2020" name="Stud. Mycol.">
        <title>101 Dothideomycetes genomes: a test case for predicting lifestyles and emergence of pathogens.</title>
        <authorList>
            <person name="Haridas S."/>
            <person name="Albert R."/>
            <person name="Binder M."/>
            <person name="Bloem J."/>
            <person name="Labutti K."/>
            <person name="Salamov A."/>
            <person name="Andreopoulos B."/>
            <person name="Baker S."/>
            <person name="Barry K."/>
            <person name="Bills G."/>
            <person name="Bluhm B."/>
            <person name="Cannon C."/>
            <person name="Castanera R."/>
            <person name="Culley D."/>
            <person name="Daum C."/>
            <person name="Ezra D."/>
            <person name="Gonzalez J."/>
            <person name="Henrissat B."/>
            <person name="Kuo A."/>
            <person name="Liang C."/>
            <person name="Lipzen A."/>
            <person name="Lutzoni F."/>
            <person name="Magnuson J."/>
            <person name="Mondo S."/>
            <person name="Nolan M."/>
            <person name="Ohm R."/>
            <person name="Pangilinan J."/>
            <person name="Park H.-J."/>
            <person name="Ramirez L."/>
            <person name="Alfaro M."/>
            <person name="Sun H."/>
            <person name="Tritt A."/>
            <person name="Yoshinaga Y."/>
            <person name="Zwiers L.-H."/>
            <person name="Turgeon B."/>
            <person name="Goodwin S."/>
            <person name="Spatafora J."/>
            <person name="Crous P."/>
            <person name="Grigoriev I."/>
        </authorList>
    </citation>
    <scope>NUCLEOTIDE SEQUENCE</scope>
    <source>
        <strain evidence="7">ATCC 74209</strain>
    </source>
</reference>
<evidence type="ECO:0000256" key="4">
    <source>
        <dbReference type="ARBA" id="ARBA00023163"/>
    </source>
</evidence>
<proteinExistence type="predicted"/>
<evidence type="ECO:0000256" key="1">
    <source>
        <dbReference type="ARBA" id="ARBA00004123"/>
    </source>
</evidence>
<feature type="region of interest" description="Disordered" evidence="6">
    <location>
        <begin position="93"/>
        <end position="154"/>
    </location>
</feature>